<dbReference type="EMBL" id="CP020370">
    <property type="protein sequence ID" value="AUB80061.1"/>
    <property type="molecule type" value="Genomic_DNA"/>
</dbReference>
<reference evidence="1 2" key="1">
    <citation type="submission" date="2017-03" db="EMBL/GenBank/DDBJ databases">
        <title>Complete genome sequence of Candidatus 'Thiodictyon syntrophicum' sp. nov. strain Cad16T, a photolithoautotroph purple sulfur bacterium isolated from an alpine meromictic lake.</title>
        <authorList>
            <person name="Luedin S.M."/>
            <person name="Pothier J.F."/>
            <person name="Danza F."/>
            <person name="Storelli N."/>
            <person name="Wittwer M."/>
            <person name="Tonolla M."/>
        </authorList>
    </citation>
    <scope>NUCLEOTIDE SEQUENCE [LARGE SCALE GENOMIC DNA]</scope>
    <source>
        <strain evidence="1 2">Cad16T</strain>
    </source>
</reference>
<organism evidence="1 2">
    <name type="scientific">Candidatus Thiodictyon syntrophicum</name>
    <dbReference type="NCBI Taxonomy" id="1166950"/>
    <lineage>
        <taxon>Bacteria</taxon>
        <taxon>Pseudomonadati</taxon>
        <taxon>Pseudomonadota</taxon>
        <taxon>Gammaproteobacteria</taxon>
        <taxon>Chromatiales</taxon>
        <taxon>Chromatiaceae</taxon>
        <taxon>Thiodictyon</taxon>
    </lineage>
</organism>
<name>A0A2K8U4T8_9GAMM</name>
<dbReference type="AlphaFoldDB" id="A0A2K8U4T8"/>
<dbReference type="KEGG" id="tsy:THSYN_03165"/>
<evidence type="ECO:0000313" key="1">
    <source>
        <dbReference type="EMBL" id="AUB80061.1"/>
    </source>
</evidence>
<sequence length="114" mass="12590">MMSSRHKWSLGWASALFGISLIGAIAFHPRPAAAVGAESQTFVYLSENALTHSGGQVLLNKDIVFCDQSGKKISRKSLKKGDPILIVSDNTGVAYIQKGWTWIQKREHCKDIFK</sequence>
<evidence type="ECO:0000313" key="2">
    <source>
        <dbReference type="Proteomes" id="UP000232638"/>
    </source>
</evidence>
<gene>
    <name evidence="1" type="ORF">THSYN_03165</name>
</gene>
<keyword evidence="2" id="KW-1185">Reference proteome</keyword>
<dbReference type="Proteomes" id="UP000232638">
    <property type="component" value="Chromosome"/>
</dbReference>
<accession>A0A2K8U4T8</accession>
<proteinExistence type="predicted"/>
<protein>
    <submittedName>
        <fullName evidence="1">Uncharacterized protein</fullName>
    </submittedName>
</protein>